<comment type="caution">
    <text evidence="2">The sequence shown here is derived from an EMBL/GenBank/DDBJ whole genome shotgun (WGS) entry which is preliminary data.</text>
</comment>
<dbReference type="Proteomes" id="UP001281410">
    <property type="component" value="Unassembled WGS sequence"/>
</dbReference>
<organism evidence="2 3">
    <name type="scientific">Dipteronia sinensis</name>
    <dbReference type="NCBI Taxonomy" id="43782"/>
    <lineage>
        <taxon>Eukaryota</taxon>
        <taxon>Viridiplantae</taxon>
        <taxon>Streptophyta</taxon>
        <taxon>Embryophyta</taxon>
        <taxon>Tracheophyta</taxon>
        <taxon>Spermatophyta</taxon>
        <taxon>Magnoliopsida</taxon>
        <taxon>eudicotyledons</taxon>
        <taxon>Gunneridae</taxon>
        <taxon>Pentapetalae</taxon>
        <taxon>rosids</taxon>
        <taxon>malvids</taxon>
        <taxon>Sapindales</taxon>
        <taxon>Sapindaceae</taxon>
        <taxon>Hippocastanoideae</taxon>
        <taxon>Acereae</taxon>
        <taxon>Dipteronia</taxon>
    </lineage>
</organism>
<name>A0AAE0AIH6_9ROSI</name>
<keyword evidence="3" id="KW-1185">Reference proteome</keyword>
<accession>A0AAE0AIH6</accession>
<feature type="region of interest" description="Disordered" evidence="1">
    <location>
        <begin position="43"/>
        <end position="73"/>
    </location>
</feature>
<dbReference type="AlphaFoldDB" id="A0AAE0AIH6"/>
<evidence type="ECO:0000256" key="1">
    <source>
        <dbReference type="SAM" id="MobiDB-lite"/>
    </source>
</evidence>
<protein>
    <submittedName>
        <fullName evidence="2">Uncharacterized protein</fullName>
    </submittedName>
</protein>
<evidence type="ECO:0000313" key="2">
    <source>
        <dbReference type="EMBL" id="KAK3218596.1"/>
    </source>
</evidence>
<proteinExistence type="predicted"/>
<dbReference type="EMBL" id="JANJYJ010000004">
    <property type="protein sequence ID" value="KAK3218596.1"/>
    <property type="molecule type" value="Genomic_DNA"/>
</dbReference>
<gene>
    <name evidence="2" type="ORF">Dsin_012566</name>
</gene>
<reference evidence="2" key="1">
    <citation type="journal article" date="2023" name="Plant J.">
        <title>Genome sequences and population genomics provide insights into the demographic history, inbreeding, and mutation load of two 'living fossil' tree species of Dipteronia.</title>
        <authorList>
            <person name="Feng Y."/>
            <person name="Comes H.P."/>
            <person name="Chen J."/>
            <person name="Zhu S."/>
            <person name="Lu R."/>
            <person name="Zhang X."/>
            <person name="Li P."/>
            <person name="Qiu J."/>
            <person name="Olsen K.M."/>
            <person name="Qiu Y."/>
        </authorList>
    </citation>
    <scope>NUCLEOTIDE SEQUENCE</scope>
    <source>
        <strain evidence="2">NBL</strain>
    </source>
</reference>
<evidence type="ECO:0000313" key="3">
    <source>
        <dbReference type="Proteomes" id="UP001281410"/>
    </source>
</evidence>
<sequence>MSFFSLSISLTRLHTRHHHLGRPSKLSRRERPFVEVSQAHVGVDGDDREAKMGKREADVSDGGRLAEAALSGGDDDQARYLAGELGLPVPLEDGLD</sequence>
<feature type="compositionally biased region" description="Basic and acidic residues" evidence="1">
    <location>
        <begin position="43"/>
        <end position="58"/>
    </location>
</feature>